<dbReference type="InterPro" id="IPR051320">
    <property type="entry name" value="Viral_Replic_Matur_Polypro"/>
</dbReference>
<gene>
    <name evidence="3" type="primary">LOC140038458</name>
</gene>
<name>A0ABM4X7A5_COFAR</name>
<dbReference type="Gene3D" id="3.30.70.270">
    <property type="match status" value="1"/>
</dbReference>
<keyword evidence="2" id="KW-1185">Reference proteome</keyword>
<dbReference type="SUPFAM" id="SSF56672">
    <property type="entry name" value="DNA/RNA polymerases"/>
    <property type="match status" value="1"/>
</dbReference>
<dbReference type="Pfam" id="PF17919">
    <property type="entry name" value="RT_RNaseH_2"/>
    <property type="match status" value="1"/>
</dbReference>
<protein>
    <submittedName>
        <fullName evidence="3">Uncharacterized mitochondrial protein AtMg00860-like</fullName>
    </submittedName>
</protein>
<dbReference type="Proteomes" id="UP001652660">
    <property type="component" value="Chromosome 3e"/>
</dbReference>
<sequence>MENWPNPTNIKQLRGFLGLTDYYRRFVKGYGAIARPLTDLLKKDNFHWSEDLEQAFQNQKRAMCSTSILAVPDFTQPFIIETDACYTGIGAVLMQNRRPISYLN</sequence>
<organism evidence="2 3">
    <name type="scientific">Coffea arabica</name>
    <name type="common">Arabian coffee</name>
    <dbReference type="NCBI Taxonomy" id="13443"/>
    <lineage>
        <taxon>Eukaryota</taxon>
        <taxon>Viridiplantae</taxon>
        <taxon>Streptophyta</taxon>
        <taxon>Embryophyta</taxon>
        <taxon>Tracheophyta</taxon>
        <taxon>Spermatophyta</taxon>
        <taxon>Magnoliopsida</taxon>
        <taxon>eudicotyledons</taxon>
        <taxon>Gunneridae</taxon>
        <taxon>Pentapetalae</taxon>
        <taxon>asterids</taxon>
        <taxon>lamiids</taxon>
        <taxon>Gentianales</taxon>
        <taxon>Rubiaceae</taxon>
        <taxon>Ixoroideae</taxon>
        <taxon>Gardenieae complex</taxon>
        <taxon>Bertiereae - Coffeeae clade</taxon>
        <taxon>Coffeeae</taxon>
        <taxon>Coffea</taxon>
    </lineage>
</organism>
<dbReference type="PANTHER" id="PTHR33064:SF40">
    <property type="entry name" value="REVERSE TRANSCRIPTASE_RETROTRANSPOSON-DERIVED PROTEIN RNASE H-LIKE DOMAIN-CONTAINING PROTEIN"/>
    <property type="match status" value="1"/>
</dbReference>
<dbReference type="InterPro" id="IPR043502">
    <property type="entry name" value="DNA/RNA_pol_sf"/>
</dbReference>
<dbReference type="RefSeq" id="XP_071939919.1">
    <property type="nucleotide sequence ID" value="XM_072083818.1"/>
</dbReference>
<accession>A0ABM4X7A5</accession>
<evidence type="ECO:0000313" key="3">
    <source>
        <dbReference type="RefSeq" id="XP_071939919.1"/>
    </source>
</evidence>
<proteinExistence type="predicted"/>
<dbReference type="InterPro" id="IPR041577">
    <property type="entry name" value="RT_RNaseH_2"/>
</dbReference>
<dbReference type="GeneID" id="140038458"/>
<evidence type="ECO:0000313" key="2">
    <source>
        <dbReference type="Proteomes" id="UP001652660"/>
    </source>
</evidence>
<feature type="domain" description="Reverse transcriptase/retrotransposon-derived protein RNase H-like" evidence="1">
    <location>
        <begin position="48"/>
        <end position="101"/>
    </location>
</feature>
<reference evidence="3" key="1">
    <citation type="submission" date="2025-08" db="UniProtKB">
        <authorList>
            <consortium name="RefSeq"/>
        </authorList>
    </citation>
    <scope>IDENTIFICATION</scope>
    <source>
        <tissue evidence="3">Leaves</tissue>
    </source>
</reference>
<evidence type="ECO:0000259" key="1">
    <source>
        <dbReference type="Pfam" id="PF17919"/>
    </source>
</evidence>
<dbReference type="InterPro" id="IPR043128">
    <property type="entry name" value="Rev_trsase/Diguanyl_cyclase"/>
</dbReference>
<dbReference type="PANTHER" id="PTHR33064">
    <property type="entry name" value="POL PROTEIN"/>
    <property type="match status" value="1"/>
</dbReference>